<dbReference type="OrthoDB" id="8879562at2759"/>
<sequence length="271" mass="29299">MAKITLLPLYALLITFSLIWNHGNATTPRKLGVRHNTVTNLPNTNYEAIFDGSKHEDSHIPSSLAHANVIVPKGPLINPNEATSMKLGKHQNPIIITSLPNTNEAANSGEPGLRSSPISSTSTQTDATTHFYQSSTDTDETTTSKIKGRFSSSQMWQSLPFEATPRKLGARHNTVTSLSTSRKLGARHNAITSFPNTYKATSRGSANKATTNKLGARENPIIITSLPSTNEATNSRESVLHFSSISSSPTQSNRVFPRDPDEAGHVSSIIN</sequence>
<accession>A0A9Q1MP36</accession>
<dbReference type="Proteomes" id="UP001152561">
    <property type="component" value="Unassembled WGS sequence"/>
</dbReference>
<gene>
    <name evidence="3" type="ORF">K7X08_031125</name>
</gene>
<feature type="region of interest" description="Disordered" evidence="1">
    <location>
        <begin position="243"/>
        <end position="271"/>
    </location>
</feature>
<name>A0A9Q1MP36_9SOLA</name>
<keyword evidence="2" id="KW-0732">Signal</keyword>
<organism evidence="3 4">
    <name type="scientific">Anisodus acutangulus</name>
    <dbReference type="NCBI Taxonomy" id="402998"/>
    <lineage>
        <taxon>Eukaryota</taxon>
        <taxon>Viridiplantae</taxon>
        <taxon>Streptophyta</taxon>
        <taxon>Embryophyta</taxon>
        <taxon>Tracheophyta</taxon>
        <taxon>Spermatophyta</taxon>
        <taxon>Magnoliopsida</taxon>
        <taxon>eudicotyledons</taxon>
        <taxon>Gunneridae</taxon>
        <taxon>Pentapetalae</taxon>
        <taxon>asterids</taxon>
        <taxon>lamiids</taxon>
        <taxon>Solanales</taxon>
        <taxon>Solanaceae</taxon>
        <taxon>Solanoideae</taxon>
        <taxon>Hyoscyameae</taxon>
        <taxon>Anisodus</taxon>
    </lineage>
</organism>
<reference evidence="4" key="1">
    <citation type="journal article" date="2023" name="Proc. Natl. Acad. Sci. U.S.A.">
        <title>Genomic and structural basis for evolution of tropane alkaloid biosynthesis.</title>
        <authorList>
            <person name="Wanga Y.-J."/>
            <person name="Taina T."/>
            <person name="Yua J.-Y."/>
            <person name="Lia J."/>
            <person name="Xua B."/>
            <person name="Chenc J."/>
            <person name="D'Auriad J.C."/>
            <person name="Huanga J.-P."/>
            <person name="Huanga S.-X."/>
        </authorList>
    </citation>
    <scope>NUCLEOTIDE SEQUENCE [LARGE SCALE GENOMIC DNA]</scope>
    <source>
        <strain evidence="4">cv. KIB-2019</strain>
    </source>
</reference>
<evidence type="ECO:0000256" key="1">
    <source>
        <dbReference type="SAM" id="MobiDB-lite"/>
    </source>
</evidence>
<keyword evidence="4" id="KW-1185">Reference proteome</keyword>
<evidence type="ECO:0000313" key="3">
    <source>
        <dbReference type="EMBL" id="KAJ8562673.1"/>
    </source>
</evidence>
<protein>
    <submittedName>
        <fullName evidence="3">Uncharacterized protein</fullName>
    </submittedName>
</protein>
<dbReference type="EMBL" id="JAJAGQ010000005">
    <property type="protein sequence ID" value="KAJ8562673.1"/>
    <property type="molecule type" value="Genomic_DNA"/>
</dbReference>
<feature type="compositionally biased region" description="Polar residues" evidence="1">
    <location>
        <begin position="243"/>
        <end position="254"/>
    </location>
</feature>
<proteinExistence type="predicted"/>
<evidence type="ECO:0000313" key="4">
    <source>
        <dbReference type="Proteomes" id="UP001152561"/>
    </source>
</evidence>
<feature type="region of interest" description="Disordered" evidence="1">
    <location>
        <begin position="101"/>
        <end position="144"/>
    </location>
</feature>
<evidence type="ECO:0000256" key="2">
    <source>
        <dbReference type="SAM" id="SignalP"/>
    </source>
</evidence>
<feature type="signal peptide" evidence="2">
    <location>
        <begin position="1"/>
        <end position="25"/>
    </location>
</feature>
<dbReference type="AlphaFoldDB" id="A0A9Q1MP36"/>
<feature type="compositionally biased region" description="Polar residues" evidence="1">
    <location>
        <begin position="116"/>
        <end position="133"/>
    </location>
</feature>
<comment type="caution">
    <text evidence="3">The sequence shown here is derived from an EMBL/GenBank/DDBJ whole genome shotgun (WGS) entry which is preliminary data.</text>
</comment>
<feature type="chain" id="PRO_5040489147" evidence="2">
    <location>
        <begin position="26"/>
        <end position="271"/>
    </location>
</feature>